<dbReference type="EC" id="7.-.-.-" evidence="10"/>
<keyword evidence="9 10" id="KW-0472">Membrane</keyword>
<dbReference type="PANTHER" id="PTHR43560">
    <property type="entry name" value="ION-TRANSLOCATING OXIDOREDUCTASE COMPLEX SUBUNIT B"/>
    <property type="match status" value="1"/>
</dbReference>
<keyword evidence="3 10" id="KW-0479">Metal-binding</keyword>
<dbReference type="Gene3D" id="1.10.15.40">
    <property type="entry name" value="Electron transport complex subunit B, putative Fe-S cluster"/>
    <property type="match status" value="1"/>
</dbReference>
<evidence type="ECO:0000256" key="3">
    <source>
        <dbReference type="ARBA" id="ARBA00022723"/>
    </source>
</evidence>
<comment type="subcellular location">
    <subcellularLocation>
        <location evidence="10">Cell membrane</location>
    </subcellularLocation>
</comment>
<dbReference type="HAMAP" id="MF_00463">
    <property type="entry name" value="RsxB_RnfB"/>
    <property type="match status" value="1"/>
</dbReference>
<dbReference type="InterPro" id="IPR050395">
    <property type="entry name" value="4Fe4S_Ferredoxin_RnfB"/>
</dbReference>
<keyword evidence="6 10" id="KW-0249">Electron transport</keyword>
<evidence type="ECO:0000256" key="6">
    <source>
        <dbReference type="ARBA" id="ARBA00022982"/>
    </source>
</evidence>
<dbReference type="GO" id="GO:0022900">
    <property type="term" value="P:electron transport chain"/>
    <property type="evidence" value="ECO:0007669"/>
    <property type="project" value="UniProtKB-UniRule"/>
</dbReference>
<keyword evidence="8 10" id="KW-0411">Iron-sulfur</keyword>
<keyword evidence="5 10" id="KW-1278">Translocase</keyword>
<keyword evidence="7 10" id="KW-0408">Iron</keyword>
<keyword evidence="2 10" id="KW-0004">4Fe-4S</keyword>
<dbReference type="Pfam" id="PF00037">
    <property type="entry name" value="Fer4"/>
    <property type="match status" value="1"/>
</dbReference>
<feature type="domain" description="4Fe-4S ferredoxin-type" evidence="12">
    <location>
        <begin position="164"/>
        <end position="193"/>
    </location>
</feature>
<dbReference type="PROSITE" id="PS51656">
    <property type="entry name" value="4FE4S"/>
    <property type="match status" value="1"/>
</dbReference>
<dbReference type="GO" id="GO:0046872">
    <property type="term" value="F:metal ion binding"/>
    <property type="evidence" value="ECO:0007669"/>
    <property type="project" value="UniProtKB-KW"/>
</dbReference>
<feature type="binding site" evidence="10">
    <location>
        <position position="176"/>
    </location>
    <ligand>
        <name>[4Fe-4S] cluster</name>
        <dbReference type="ChEBI" id="CHEBI:49883"/>
        <label>3</label>
    </ligand>
</feature>
<feature type="binding site" evidence="10">
    <location>
        <position position="154"/>
    </location>
    <ligand>
        <name>[4Fe-4S] cluster</name>
        <dbReference type="ChEBI" id="CHEBI:49883"/>
        <label>3</label>
    </ligand>
</feature>
<dbReference type="GO" id="GO:0009055">
    <property type="term" value="F:electron transfer activity"/>
    <property type="evidence" value="ECO:0007669"/>
    <property type="project" value="InterPro"/>
</dbReference>
<dbReference type="InterPro" id="IPR017900">
    <property type="entry name" value="4Fe4S_Fe_S_CS"/>
</dbReference>
<keyword evidence="1 10" id="KW-0813">Transport</keyword>
<dbReference type="PANTHER" id="PTHR43560:SF1">
    <property type="entry name" value="ION-TRANSLOCATING OXIDOREDUCTASE COMPLEX SUBUNIT B"/>
    <property type="match status" value="1"/>
</dbReference>
<feature type="binding site" evidence="10">
    <location>
        <position position="55"/>
    </location>
    <ligand>
        <name>[4Fe-4S] cluster</name>
        <dbReference type="ChEBI" id="CHEBI:49883"/>
        <label>1</label>
    </ligand>
</feature>
<evidence type="ECO:0000256" key="9">
    <source>
        <dbReference type="ARBA" id="ARBA00023136"/>
    </source>
</evidence>
<feature type="region of interest" description="Hydrophobic" evidence="10">
    <location>
        <begin position="1"/>
        <end position="29"/>
    </location>
</feature>
<comment type="similarity">
    <text evidence="10">Belongs to the 4Fe4S bacterial-type ferredoxin family. RnfB subfamily.</text>
</comment>
<evidence type="ECO:0000256" key="4">
    <source>
        <dbReference type="ARBA" id="ARBA00022737"/>
    </source>
</evidence>
<comment type="subunit">
    <text evidence="10">The complex is composed of six subunits: RnfA, RnfB, RnfC, RnfD, RnfE and RnfG.</text>
</comment>
<feature type="binding site" evidence="10">
    <location>
        <position position="60"/>
    </location>
    <ligand>
        <name>[4Fe-4S] cluster</name>
        <dbReference type="ChEBI" id="CHEBI:49883"/>
        <label>1</label>
    </ligand>
</feature>
<gene>
    <name evidence="10" type="primary">rnfB</name>
    <name evidence="14" type="ORF">VLK81_05435</name>
</gene>
<dbReference type="EMBL" id="JAYKOT010000003">
    <property type="protein sequence ID" value="MEB3429457.1"/>
    <property type="molecule type" value="Genomic_DNA"/>
</dbReference>
<comment type="caution">
    <text evidence="10">Lacks conserved residue(s) required for the propagation of feature annotation.</text>
</comment>
<feature type="binding site" evidence="10">
    <location>
        <position position="140"/>
    </location>
    <ligand>
        <name>[4Fe-4S] cluster</name>
        <dbReference type="ChEBI" id="CHEBI:49883"/>
        <label>2</label>
    </ligand>
</feature>
<protein>
    <recommendedName>
        <fullName evidence="10">Ion-translocating oxidoreductase complex subunit B</fullName>
        <ecNumber evidence="10">7.-.-.-</ecNumber>
    </recommendedName>
    <alternativeName>
        <fullName evidence="10">Rnf electron transport complex subunit B</fullName>
    </alternativeName>
</protein>
<accession>A0AAW9MY60</accession>
<evidence type="ECO:0000313" key="14">
    <source>
        <dbReference type="EMBL" id="MEB3429457.1"/>
    </source>
</evidence>
<evidence type="ECO:0000256" key="1">
    <source>
        <dbReference type="ARBA" id="ARBA00022448"/>
    </source>
</evidence>
<sequence>MDNLQTILVPVLVLGGLGLVFAILLSYASKVFHVAVDRKVAEVRTALPGANCGACGFPGCDGLAEAIAKGKAPVNACPIGGAPLAEKLSVIMGAELVTSDKEVAVVKCQGDKNKAKDKYEYVGQFDCRAINNIQNGNKACSYGCLGGASCQKVCQFDAIDMVNGIAVIDKEKCTACRACIDTCPKELIELVPYKMLAFVKCKSHDKGAAVRKSCSIGCIGCKICEKQYPEGFVVEDNLARAIYDPNNVDMEKLNLAISKCPTKCIFPGQAIEPAKATDVVSA</sequence>
<feature type="binding site" evidence="10">
    <location>
        <position position="173"/>
    </location>
    <ligand>
        <name>[4Fe-4S] cluster</name>
        <dbReference type="ChEBI" id="CHEBI:49883"/>
        <label>3</label>
    </ligand>
</feature>
<comment type="caution">
    <text evidence="14">The sequence shown here is derived from an EMBL/GenBank/DDBJ whole genome shotgun (WGS) entry which is preliminary data.</text>
</comment>
<dbReference type="GO" id="GO:0051539">
    <property type="term" value="F:4 iron, 4 sulfur cluster binding"/>
    <property type="evidence" value="ECO:0007669"/>
    <property type="project" value="UniProtKB-UniRule"/>
</dbReference>
<dbReference type="Pfam" id="PF04060">
    <property type="entry name" value="FeS"/>
    <property type="match status" value="1"/>
</dbReference>
<evidence type="ECO:0000259" key="12">
    <source>
        <dbReference type="PROSITE" id="PS51379"/>
    </source>
</evidence>
<dbReference type="NCBIfam" id="TIGR01944">
    <property type="entry name" value="rnfB"/>
    <property type="match status" value="1"/>
</dbReference>
<keyword evidence="4 10" id="KW-0677">Repeat</keyword>
<feature type="binding site" evidence="10">
    <location>
        <position position="183"/>
    </location>
    <ligand>
        <name>[4Fe-4S] cluster</name>
        <dbReference type="ChEBI" id="CHEBI:49883"/>
        <label>2</label>
    </ligand>
</feature>
<feature type="binding site" evidence="10">
    <location>
        <position position="77"/>
    </location>
    <ligand>
        <name>[4Fe-4S] cluster</name>
        <dbReference type="ChEBI" id="CHEBI:49883"/>
        <label>1</label>
    </ligand>
</feature>
<dbReference type="AlphaFoldDB" id="A0AAW9MY60"/>
<dbReference type="PROSITE" id="PS51379">
    <property type="entry name" value="4FE4S_FER_2"/>
    <property type="match status" value="1"/>
</dbReference>
<evidence type="ECO:0000256" key="10">
    <source>
        <dbReference type="HAMAP-Rule" id="MF_00463"/>
    </source>
</evidence>
<organism evidence="14 15">
    <name type="scientific">Citroniella saccharovorans</name>
    <dbReference type="NCBI Taxonomy" id="2053367"/>
    <lineage>
        <taxon>Bacteria</taxon>
        <taxon>Bacillati</taxon>
        <taxon>Bacillota</taxon>
        <taxon>Tissierellia</taxon>
        <taxon>Tissierellales</taxon>
        <taxon>Peptoniphilaceae</taxon>
        <taxon>Citroniella</taxon>
    </lineage>
</organism>
<dbReference type="InterPro" id="IPR017896">
    <property type="entry name" value="4Fe4S_Fe-S-bd"/>
</dbReference>
<dbReference type="InterPro" id="IPR007202">
    <property type="entry name" value="4Fe-4S_dom"/>
</dbReference>
<feature type="transmembrane region" description="Helical" evidence="11">
    <location>
        <begin position="6"/>
        <end position="28"/>
    </location>
</feature>
<proteinExistence type="inferred from homology"/>
<keyword evidence="11" id="KW-1133">Transmembrane helix</keyword>
<name>A0AAW9MY60_9FIRM</name>
<dbReference type="Gene3D" id="3.30.70.20">
    <property type="match status" value="2"/>
</dbReference>
<keyword evidence="15" id="KW-1185">Reference proteome</keyword>
<feature type="binding site" evidence="10">
    <location>
        <position position="144"/>
    </location>
    <ligand>
        <name>[4Fe-4S] cluster</name>
        <dbReference type="ChEBI" id="CHEBI:49883"/>
        <label>2</label>
    </ligand>
</feature>
<evidence type="ECO:0000256" key="5">
    <source>
        <dbReference type="ARBA" id="ARBA00022967"/>
    </source>
</evidence>
<feature type="binding site" evidence="10">
    <location>
        <position position="150"/>
    </location>
    <ligand>
        <name>[4Fe-4S] cluster</name>
        <dbReference type="ChEBI" id="CHEBI:49883"/>
        <label>2</label>
    </ligand>
</feature>
<dbReference type="GO" id="GO:0005886">
    <property type="term" value="C:plasma membrane"/>
    <property type="evidence" value="ECO:0007669"/>
    <property type="project" value="UniProtKB-SubCell"/>
</dbReference>
<comment type="function">
    <text evidence="10">Part of a membrane-bound complex that couples electron transfer with translocation of ions across the membrane.</text>
</comment>
<feature type="domain" description="4Fe-4S" evidence="13">
    <location>
        <begin position="35"/>
        <end position="94"/>
    </location>
</feature>
<comment type="cofactor">
    <cofactor evidence="10">
        <name>[4Fe-4S] cluster</name>
        <dbReference type="ChEBI" id="CHEBI:49883"/>
    </cofactor>
    <text evidence="10">Binds 3 [4Fe-4S] clusters.</text>
</comment>
<evidence type="ECO:0000256" key="11">
    <source>
        <dbReference type="SAM" id="Phobius"/>
    </source>
</evidence>
<dbReference type="Proteomes" id="UP001357733">
    <property type="component" value="Unassembled WGS sequence"/>
</dbReference>
<keyword evidence="11" id="KW-0812">Transmembrane</keyword>
<keyword evidence="10" id="KW-1003">Cell membrane</keyword>
<evidence type="ECO:0000256" key="8">
    <source>
        <dbReference type="ARBA" id="ARBA00023014"/>
    </source>
</evidence>
<evidence type="ECO:0000259" key="13">
    <source>
        <dbReference type="PROSITE" id="PS51656"/>
    </source>
</evidence>
<dbReference type="RefSeq" id="WP_324619646.1">
    <property type="nucleotide sequence ID" value="NZ_JAYKOT010000003.1"/>
</dbReference>
<feature type="binding site" evidence="10">
    <location>
        <position position="52"/>
    </location>
    <ligand>
        <name>[4Fe-4S] cluster</name>
        <dbReference type="ChEBI" id="CHEBI:49883"/>
        <label>1</label>
    </ligand>
</feature>
<evidence type="ECO:0000256" key="2">
    <source>
        <dbReference type="ARBA" id="ARBA00022485"/>
    </source>
</evidence>
<evidence type="ECO:0000313" key="15">
    <source>
        <dbReference type="Proteomes" id="UP001357733"/>
    </source>
</evidence>
<reference evidence="14 15" key="1">
    <citation type="submission" date="2024-01" db="EMBL/GenBank/DDBJ databases">
        <title>Complete genome sequence of Citroniella saccharovorans strain M6.X9, isolated from human fecal sample.</title>
        <authorList>
            <person name="Cheng G."/>
            <person name="Westerholm M."/>
            <person name="Schnurer A."/>
        </authorList>
    </citation>
    <scope>NUCLEOTIDE SEQUENCE [LARGE SCALE GENOMIC DNA]</scope>
    <source>
        <strain evidence="14 15">DSM 29873</strain>
    </source>
</reference>
<evidence type="ECO:0000256" key="7">
    <source>
        <dbReference type="ARBA" id="ARBA00023004"/>
    </source>
</evidence>
<dbReference type="PROSITE" id="PS00198">
    <property type="entry name" value="4FE4S_FER_1"/>
    <property type="match status" value="1"/>
</dbReference>
<dbReference type="SUPFAM" id="SSF54862">
    <property type="entry name" value="4Fe-4S ferredoxins"/>
    <property type="match status" value="2"/>
</dbReference>
<dbReference type="InterPro" id="IPR010207">
    <property type="entry name" value="Elect_transpt_cplx_RnfB/RsxB"/>
</dbReference>
<feature type="binding site" evidence="10">
    <location>
        <position position="179"/>
    </location>
    <ligand>
        <name>[4Fe-4S] cluster</name>
        <dbReference type="ChEBI" id="CHEBI:49883"/>
        <label>3</label>
    </ligand>
</feature>
<dbReference type="Pfam" id="PF13370">
    <property type="entry name" value="Fer4_13"/>
    <property type="match status" value="1"/>
</dbReference>